<evidence type="ECO:0000256" key="1">
    <source>
        <dbReference type="ARBA" id="ARBA00022679"/>
    </source>
</evidence>
<evidence type="ECO:0000256" key="2">
    <source>
        <dbReference type="ARBA" id="ARBA00022777"/>
    </source>
</evidence>
<dbReference type="OrthoDB" id="9765195at2"/>
<dbReference type="InterPro" id="IPR043129">
    <property type="entry name" value="ATPase_NBD"/>
</dbReference>
<dbReference type="PANTHER" id="PTHR47690">
    <property type="entry name" value="GLUCOKINASE"/>
    <property type="match status" value="1"/>
</dbReference>
<reference evidence="5" key="1">
    <citation type="submission" date="2017-05" db="EMBL/GenBank/DDBJ databases">
        <authorList>
            <person name="Rodrigo-Torres L."/>
            <person name="Arahal R. D."/>
            <person name="Lucena T."/>
        </authorList>
    </citation>
    <scope>NUCLEOTIDE SEQUENCE [LARGE SCALE GENOMIC DNA]</scope>
    <source>
        <strain evidence="5">CECT 8868</strain>
    </source>
</reference>
<name>A0A238JSX2_9RHOB</name>
<dbReference type="RefSeq" id="WP_093995235.1">
    <property type="nucleotide sequence ID" value="NZ_FXYD01000001.1"/>
</dbReference>
<dbReference type="SUPFAM" id="SSF53067">
    <property type="entry name" value="Actin-like ATPase domain"/>
    <property type="match status" value="1"/>
</dbReference>
<dbReference type="InterPro" id="IPR050201">
    <property type="entry name" value="Bacterial_glucokinase"/>
</dbReference>
<dbReference type="PANTHER" id="PTHR47690:SF1">
    <property type="entry name" value="GLUCOKINASE"/>
    <property type="match status" value="1"/>
</dbReference>
<evidence type="ECO:0000256" key="3">
    <source>
        <dbReference type="RuleBase" id="RU004046"/>
    </source>
</evidence>
<dbReference type="Proteomes" id="UP000203464">
    <property type="component" value="Unassembled WGS sequence"/>
</dbReference>
<evidence type="ECO:0000313" key="5">
    <source>
        <dbReference type="Proteomes" id="UP000203464"/>
    </source>
</evidence>
<evidence type="ECO:0000313" key="4">
    <source>
        <dbReference type="EMBL" id="SMX32846.1"/>
    </source>
</evidence>
<dbReference type="GO" id="GO:0005524">
    <property type="term" value="F:ATP binding"/>
    <property type="evidence" value="ECO:0007669"/>
    <property type="project" value="InterPro"/>
</dbReference>
<organism evidence="4 5">
    <name type="scientific">Octadecabacter ascidiaceicola</name>
    <dbReference type="NCBI Taxonomy" id="1655543"/>
    <lineage>
        <taxon>Bacteria</taxon>
        <taxon>Pseudomonadati</taxon>
        <taxon>Pseudomonadota</taxon>
        <taxon>Alphaproteobacteria</taxon>
        <taxon>Rhodobacterales</taxon>
        <taxon>Roseobacteraceae</taxon>
        <taxon>Octadecabacter</taxon>
    </lineage>
</organism>
<gene>
    <name evidence="4" type="primary">glk_2</name>
    <name evidence="4" type="ORF">OCA8868_00829</name>
</gene>
<dbReference type="GO" id="GO:0005536">
    <property type="term" value="F:D-glucose binding"/>
    <property type="evidence" value="ECO:0007669"/>
    <property type="project" value="InterPro"/>
</dbReference>
<protein>
    <submittedName>
        <fullName evidence="4">Glucokinase</fullName>
        <ecNumber evidence="4">2.7.1.2</ecNumber>
    </submittedName>
</protein>
<keyword evidence="1 4" id="KW-0808">Transferase</keyword>
<dbReference type="GO" id="GO:0006096">
    <property type="term" value="P:glycolytic process"/>
    <property type="evidence" value="ECO:0007669"/>
    <property type="project" value="InterPro"/>
</dbReference>
<dbReference type="Gene3D" id="3.30.420.40">
    <property type="match status" value="1"/>
</dbReference>
<dbReference type="CDD" id="cd24008">
    <property type="entry name" value="ASKHA_NBD_GLK"/>
    <property type="match status" value="1"/>
</dbReference>
<sequence>MRLVADIGGTNARIGLCENGEIVPETIQSYANDHWPHFYEMLAGYLEGQSTAQVREMVIAVAGPVRGARAELTNRSWIIESAQLEKAFGIRQATLLNDLTALGHAVSVLTPKSLQSLYRGQSQNPQVGQSLVVGVGTGFNASAIIKTKGSVNCLSAEAGHISMPLSISKGLEKNGVQVDRFPTVESLFSGRGFSAYCQIVSNDNKLQGVDAIATYGQSDATFATSAVDQYAALFGQLLRELCLVYMPDSGIYLAGSVARAVTAKAAGHCTEVFARHCDIRDVQPSDLFTILDDHAALNGCTAFVQTS</sequence>
<keyword evidence="5" id="KW-1185">Reference proteome</keyword>
<accession>A0A238JSX2</accession>
<dbReference type="AlphaFoldDB" id="A0A238JSX2"/>
<dbReference type="EC" id="2.7.1.2" evidence="4"/>
<dbReference type="Pfam" id="PF02685">
    <property type="entry name" value="Glucokinase"/>
    <property type="match status" value="1"/>
</dbReference>
<keyword evidence="2 4" id="KW-0418">Kinase</keyword>
<dbReference type="GO" id="GO:0005829">
    <property type="term" value="C:cytosol"/>
    <property type="evidence" value="ECO:0007669"/>
    <property type="project" value="TreeGrafter"/>
</dbReference>
<comment type="similarity">
    <text evidence="3">Belongs to the bacterial glucokinase family.</text>
</comment>
<dbReference type="InterPro" id="IPR003836">
    <property type="entry name" value="Glucokinase"/>
</dbReference>
<proteinExistence type="inferred from homology"/>
<dbReference type="EMBL" id="FXYD01000001">
    <property type="protein sequence ID" value="SMX32846.1"/>
    <property type="molecule type" value="Genomic_DNA"/>
</dbReference>
<dbReference type="Gene3D" id="3.40.367.20">
    <property type="match status" value="1"/>
</dbReference>
<dbReference type="GO" id="GO:0004340">
    <property type="term" value="F:glucokinase activity"/>
    <property type="evidence" value="ECO:0007669"/>
    <property type="project" value="UniProtKB-EC"/>
</dbReference>